<dbReference type="EMBL" id="KN847047">
    <property type="protein sequence ID" value="KIW22427.1"/>
    <property type="molecule type" value="Genomic_DNA"/>
</dbReference>
<dbReference type="GeneID" id="27351508"/>
<keyword evidence="2" id="KW-1185">Reference proteome</keyword>
<proteinExistence type="predicted"/>
<dbReference type="STRING" id="569365.A0A0D2AC85"/>
<sequence length="346" mass="39580">MGPRRRGKRVSLDRLSAITFDDRASVDSKELATQTFFGKKQDALAPVPSHVASHTSSVTWKSQAIKDKEEYERVKQRVRHFAPEHFKANARSDPGVSAIFPQNVGEWMTHKKEMLALAEAEQQKNCEMLKDQIEARQKIPKSQRKIKSVFGEDGKIFNDGLSPVLGFPTIWSAEYIGQVAKWPSNGELQWNGDSRQNLLAKTKCGRFLPPPRAPANPLAPFQEQPFLRQLPLDEAGPIFCMGPRPDDIYVNNADMDSDPQFEVLGNFFLGTELMQEVGQWRPPLVPEWRQEQFRMGEGAMMFYEGDALVGTPAMGSEMWFDESMQAEMWYDESMEPDTWQEYPVWW</sequence>
<dbReference type="RefSeq" id="XP_016242643.1">
    <property type="nucleotide sequence ID" value="XM_016399831.1"/>
</dbReference>
<name>A0A0D2AC85_9EURO</name>
<evidence type="ECO:0000313" key="1">
    <source>
        <dbReference type="EMBL" id="KIW22427.1"/>
    </source>
</evidence>
<dbReference type="VEuPathDB" id="FungiDB:PV07_12314"/>
<dbReference type="OrthoDB" id="5305306at2759"/>
<reference evidence="1 2" key="1">
    <citation type="submission" date="2015-01" db="EMBL/GenBank/DDBJ databases">
        <title>The Genome Sequence of Cladophialophora immunda CBS83496.</title>
        <authorList>
            <consortium name="The Broad Institute Genomics Platform"/>
            <person name="Cuomo C."/>
            <person name="de Hoog S."/>
            <person name="Gorbushina A."/>
            <person name="Stielow B."/>
            <person name="Teixiera M."/>
            <person name="Abouelleil A."/>
            <person name="Chapman S.B."/>
            <person name="Priest M."/>
            <person name="Young S.K."/>
            <person name="Wortman J."/>
            <person name="Nusbaum C."/>
            <person name="Birren B."/>
        </authorList>
    </citation>
    <scope>NUCLEOTIDE SEQUENCE [LARGE SCALE GENOMIC DNA]</scope>
    <source>
        <strain evidence="1 2">CBS 83496</strain>
    </source>
</reference>
<protein>
    <submittedName>
        <fullName evidence="1">Uncharacterized protein</fullName>
    </submittedName>
</protein>
<dbReference type="AlphaFoldDB" id="A0A0D2AC85"/>
<organism evidence="1 2">
    <name type="scientific">Cladophialophora immunda</name>
    <dbReference type="NCBI Taxonomy" id="569365"/>
    <lineage>
        <taxon>Eukaryota</taxon>
        <taxon>Fungi</taxon>
        <taxon>Dikarya</taxon>
        <taxon>Ascomycota</taxon>
        <taxon>Pezizomycotina</taxon>
        <taxon>Eurotiomycetes</taxon>
        <taxon>Chaetothyriomycetidae</taxon>
        <taxon>Chaetothyriales</taxon>
        <taxon>Herpotrichiellaceae</taxon>
        <taxon>Cladophialophora</taxon>
    </lineage>
</organism>
<evidence type="ECO:0000313" key="2">
    <source>
        <dbReference type="Proteomes" id="UP000054466"/>
    </source>
</evidence>
<gene>
    <name evidence="1" type="ORF">PV07_12314</name>
</gene>
<dbReference type="Proteomes" id="UP000054466">
    <property type="component" value="Unassembled WGS sequence"/>
</dbReference>
<dbReference type="HOGENOM" id="CLU_068087_0_0_1"/>
<accession>A0A0D2AC85</accession>